<protein>
    <recommendedName>
        <fullName evidence="3">SnoaL-like domain-containing protein</fullName>
    </recommendedName>
</protein>
<dbReference type="OrthoDB" id="348976at2759"/>
<reference evidence="1" key="1">
    <citation type="journal article" date="2020" name="bioRxiv">
        <title>Comparative genomics of Chlamydomonas.</title>
        <authorList>
            <person name="Craig R.J."/>
            <person name="Hasan A.R."/>
            <person name="Ness R.W."/>
            <person name="Keightley P.D."/>
        </authorList>
    </citation>
    <scope>NUCLEOTIDE SEQUENCE</scope>
    <source>
        <strain evidence="1">SAG 7.73</strain>
    </source>
</reference>
<gene>
    <name evidence="1" type="ORF">HXX76_007104</name>
</gene>
<dbReference type="Pfam" id="PF10184">
    <property type="entry name" value="DUF2358"/>
    <property type="match status" value="1"/>
</dbReference>
<dbReference type="Proteomes" id="UP000650467">
    <property type="component" value="Unassembled WGS sequence"/>
</dbReference>
<organism evidence="1 2">
    <name type="scientific">Chlamydomonas incerta</name>
    <dbReference type="NCBI Taxonomy" id="51695"/>
    <lineage>
        <taxon>Eukaryota</taxon>
        <taxon>Viridiplantae</taxon>
        <taxon>Chlorophyta</taxon>
        <taxon>core chlorophytes</taxon>
        <taxon>Chlorophyceae</taxon>
        <taxon>CS clade</taxon>
        <taxon>Chlamydomonadales</taxon>
        <taxon>Chlamydomonadaceae</taxon>
        <taxon>Chlamydomonas</taxon>
    </lineage>
</organism>
<accession>A0A835SZ72</accession>
<dbReference type="PANTHER" id="PTHR34123:SF3">
    <property type="entry name" value="SNOAL-LIKE DOMAIN-CONTAINING PROTEIN"/>
    <property type="match status" value="1"/>
</dbReference>
<proteinExistence type="predicted"/>
<comment type="caution">
    <text evidence="1">The sequence shown here is derived from an EMBL/GenBank/DDBJ whole genome shotgun (WGS) entry which is preliminary data.</text>
</comment>
<evidence type="ECO:0008006" key="3">
    <source>
        <dbReference type="Google" id="ProtNLM"/>
    </source>
</evidence>
<sequence length="201" mass="21737">MRDWHARSCSATTHLGRQQLCVSASASVDAHGSLSRRAVLGTVSAVLLARIQPALATTPAEQLLEPIKRDFVDNQYYVTGNLTRSLFDTSCVFKDPTVEVVGVEPYAKALQTLFDPATSRADLISLRPTGPDTLELRWRLEGSLKVGGLRIKPYTGTTLYTIAGGKVVRHEETWDISTLDAFVSTFIPSFGAPPAPPVAAP</sequence>
<evidence type="ECO:0000313" key="2">
    <source>
        <dbReference type="Proteomes" id="UP000650467"/>
    </source>
</evidence>
<dbReference type="InterPro" id="IPR018790">
    <property type="entry name" value="DUF2358"/>
</dbReference>
<dbReference type="AlphaFoldDB" id="A0A835SZ72"/>
<dbReference type="EMBL" id="JAEHOC010000014">
    <property type="protein sequence ID" value="KAG2435909.1"/>
    <property type="molecule type" value="Genomic_DNA"/>
</dbReference>
<keyword evidence="2" id="KW-1185">Reference proteome</keyword>
<name>A0A835SZ72_CHLIN</name>
<dbReference type="SUPFAM" id="SSF54427">
    <property type="entry name" value="NTF2-like"/>
    <property type="match status" value="1"/>
</dbReference>
<dbReference type="PANTHER" id="PTHR34123">
    <property type="entry name" value="OS04G0578200 PROTEIN"/>
    <property type="match status" value="1"/>
</dbReference>
<dbReference type="InterPro" id="IPR032710">
    <property type="entry name" value="NTF2-like_dom_sf"/>
</dbReference>
<evidence type="ECO:0000313" key="1">
    <source>
        <dbReference type="EMBL" id="KAG2435909.1"/>
    </source>
</evidence>